<dbReference type="SUPFAM" id="SSF53927">
    <property type="entry name" value="Cytidine deaminase-like"/>
    <property type="match status" value="1"/>
</dbReference>
<dbReference type="Gene3D" id="3.40.140.20">
    <property type="match status" value="1"/>
</dbReference>
<dbReference type="InterPro" id="IPR016193">
    <property type="entry name" value="Cytidine_deaminase-like"/>
</dbReference>
<proteinExistence type="predicted"/>
<accession>A0A402AGM9</accession>
<protein>
    <recommendedName>
        <fullName evidence="3">IMP cyclohydrolase</fullName>
    </recommendedName>
</protein>
<evidence type="ECO:0008006" key="3">
    <source>
        <dbReference type="Google" id="ProtNLM"/>
    </source>
</evidence>
<dbReference type="SMART" id="SM00798">
    <property type="entry name" value="AICARFT_IMPCHas"/>
    <property type="match status" value="1"/>
</dbReference>
<dbReference type="Proteomes" id="UP000287188">
    <property type="component" value="Unassembled WGS sequence"/>
</dbReference>
<evidence type="ECO:0000313" key="2">
    <source>
        <dbReference type="Proteomes" id="UP000287188"/>
    </source>
</evidence>
<dbReference type="Gene3D" id="3.40.50.1380">
    <property type="entry name" value="Methylglyoxal synthase-like domain"/>
    <property type="match status" value="1"/>
</dbReference>
<dbReference type="InterPro" id="IPR002695">
    <property type="entry name" value="PurH-like"/>
</dbReference>
<dbReference type="EMBL" id="BIFS01000001">
    <property type="protein sequence ID" value="GCE18278.1"/>
    <property type="molecule type" value="Genomic_DNA"/>
</dbReference>
<dbReference type="GO" id="GO:0006189">
    <property type="term" value="P:'de novo' IMP biosynthetic process"/>
    <property type="evidence" value="ECO:0007669"/>
    <property type="project" value="TreeGrafter"/>
</dbReference>
<dbReference type="InterPro" id="IPR036914">
    <property type="entry name" value="MGS-like_dom_sf"/>
</dbReference>
<dbReference type="GO" id="GO:0005829">
    <property type="term" value="C:cytosol"/>
    <property type="evidence" value="ECO:0007669"/>
    <property type="project" value="TreeGrafter"/>
</dbReference>
<dbReference type="InterPro" id="IPR024051">
    <property type="entry name" value="AICAR_Tfase_dup_dom_sf"/>
</dbReference>
<reference evidence="2" key="1">
    <citation type="submission" date="2018-12" db="EMBL/GenBank/DDBJ databases">
        <title>Tengunoibacter tsumagoiensis gen. nov., sp. nov., Dictyobacter kobayashii sp. nov., D. alpinus sp. nov., and D. joshuensis sp. nov. and description of Dictyobacteraceae fam. nov. within the order Ktedonobacterales isolated from Tengu-no-mugimeshi.</title>
        <authorList>
            <person name="Wang C.M."/>
            <person name="Zheng Y."/>
            <person name="Sakai Y."/>
            <person name="Toyoda A."/>
            <person name="Minakuchi Y."/>
            <person name="Abe K."/>
            <person name="Yokota A."/>
            <person name="Yabe S."/>
        </authorList>
    </citation>
    <scope>NUCLEOTIDE SEQUENCE [LARGE SCALE GENOMIC DNA]</scope>
    <source>
        <strain evidence="2">Uno11</strain>
    </source>
</reference>
<organism evidence="1 2">
    <name type="scientific">Dictyobacter kobayashii</name>
    <dbReference type="NCBI Taxonomy" id="2014872"/>
    <lineage>
        <taxon>Bacteria</taxon>
        <taxon>Bacillati</taxon>
        <taxon>Chloroflexota</taxon>
        <taxon>Ktedonobacteria</taxon>
        <taxon>Ktedonobacterales</taxon>
        <taxon>Dictyobacteraceae</taxon>
        <taxon>Dictyobacter</taxon>
    </lineage>
</organism>
<comment type="caution">
    <text evidence="1">The sequence shown here is derived from an EMBL/GenBank/DDBJ whole genome shotgun (WGS) entry which is preliminary data.</text>
</comment>
<evidence type="ECO:0000313" key="1">
    <source>
        <dbReference type="EMBL" id="GCE18278.1"/>
    </source>
</evidence>
<dbReference type="GO" id="GO:0004643">
    <property type="term" value="F:phosphoribosylaminoimidazolecarboxamide formyltransferase activity"/>
    <property type="evidence" value="ECO:0007669"/>
    <property type="project" value="InterPro"/>
</dbReference>
<keyword evidence="2" id="KW-1185">Reference proteome</keyword>
<sequence length="170" mass="18642">MLQEWREQGEISLETRRHLAAIAFQHTACYDTAVAEYLRGPTGERFPEEMTIPLERLHVLRYGENPHQHAAFYRWADSTSCSSNLPTIAGCEILQGKDLSYNNLLDLDAALNAVQSFTAPAIVIVKHTNPCGLACGDTLVEAYKKAHAGDPVSAFGASSVATALSIKRLR</sequence>
<dbReference type="PANTHER" id="PTHR11692">
    <property type="entry name" value="BIFUNCTIONAL PURINE BIOSYNTHESIS PROTEIN PURH"/>
    <property type="match status" value="1"/>
</dbReference>
<dbReference type="Pfam" id="PF01808">
    <property type="entry name" value="AICARFT_IMPCHas"/>
    <property type="match status" value="1"/>
</dbReference>
<dbReference type="GO" id="GO:0003937">
    <property type="term" value="F:IMP cyclohydrolase activity"/>
    <property type="evidence" value="ECO:0007669"/>
    <property type="project" value="InterPro"/>
</dbReference>
<gene>
    <name evidence="1" type="ORF">KDK_20780</name>
</gene>
<dbReference type="AlphaFoldDB" id="A0A402AGM9"/>
<name>A0A402AGM9_9CHLR</name>
<dbReference type="PANTHER" id="PTHR11692:SF0">
    <property type="entry name" value="BIFUNCTIONAL PURINE BIOSYNTHESIS PROTEIN ATIC"/>
    <property type="match status" value="1"/>
</dbReference>